<dbReference type="Proteomes" id="UP000247480">
    <property type="component" value="Unassembled WGS sequence"/>
</dbReference>
<organism evidence="2 3">
    <name type="scientific">Pseudomonas syringae pv. actinidiae</name>
    <dbReference type="NCBI Taxonomy" id="103796"/>
    <lineage>
        <taxon>Bacteria</taxon>
        <taxon>Pseudomonadati</taxon>
        <taxon>Pseudomonadota</taxon>
        <taxon>Gammaproteobacteria</taxon>
        <taxon>Pseudomonadales</taxon>
        <taxon>Pseudomonadaceae</taxon>
        <taxon>Pseudomonas</taxon>
        <taxon>Pseudomonas syringae</taxon>
    </lineage>
</organism>
<feature type="compositionally biased region" description="Basic and acidic residues" evidence="1">
    <location>
        <begin position="1"/>
        <end position="10"/>
    </location>
</feature>
<name>A0A2V0QQI5_PSESF</name>
<evidence type="ECO:0000313" key="3">
    <source>
        <dbReference type="Proteomes" id="UP000247480"/>
    </source>
</evidence>
<evidence type="ECO:0000256" key="1">
    <source>
        <dbReference type="SAM" id="MobiDB-lite"/>
    </source>
</evidence>
<proteinExistence type="predicted"/>
<accession>A0A2V0QQI5</accession>
<gene>
    <name evidence="2" type="ORF">KPSA1_06374</name>
</gene>
<dbReference type="EMBL" id="BGJZ01000321">
    <property type="protein sequence ID" value="GBH12898.1"/>
    <property type="molecule type" value="Genomic_DNA"/>
</dbReference>
<feature type="region of interest" description="Disordered" evidence="1">
    <location>
        <begin position="1"/>
        <end position="37"/>
    </location>
</feature>
<dbReference type="AlphaFoldDB" id="A0A2V0QQI5"/>
<sequence>MENVADHEPLSGRNSRHGRPSMDVNSRCKPRQDNLAKPDARARFTACTNNSRCSALTFLPTVSSASGRPLADLLRSLVHDQHIY</sequence>
<reference evidence="2 3" key="1">
    <citation type="submission" date="2018-04" db="EMBL/GenBank/DDBJ databases">
        <title>Draft genome sequence of Pseudomonas syringae pv. actinidiae biovar 1 strains isolated from kiwifruit in Kagawa prefecture.</title>
        <authorList>
            <person name="Tabuchi M."/>
            <person name="Saito M."/>
            <person name="Fujiwara S."/>
            <person name="Sasa N."/>
            <person name="Akimitsu K."/>
            <person name="Gomi K."/>
            <person name="Konishi-Sugita S."/>
            <person name="Hamano K."/>
            <person name="Kataoka I."/>
        </authorList>
    </citation>
    <scope>NUCLEOTIDE SEQUENCE [LARGE SCALE GENOMIC DNA]</scope>
    <source>
        <strain evidence="2 3">MAFF212206</strain>
    </source>
</reference>
<evidence type="ECO:0000313" key="2">
    <source>
        <dbReference type="EMBL" id="GBH12898.1"/>
    </source>
</evidence>
<protein>
    <submittedName>
        <fullName evidence="2">Uncharacterized conserved protein</fullName>
    </submittedName>
</protein>
<comment type="caution">
    <text evidence="2">The sequence shown here is derived from an EMBL/GenBank/DDBJ whole genome shotgun (WGS) entry which is preliminary data.</text>
</comment>